<evidence type="ECO:0000256" key="1">
    <source>
        <dbReference type="SAM" id="MobiDB-lite"/>
    </source>
</evidence>
<dbReference type="GO" id="GO:0005198">
    <property type="term" value="F:structural molecule activity"/>
    <property type="evidence" value="ECO:0007669"/>
    <property type="project" value="InterPro"/>
</dbReference>
<dbReference type="RefSeq" id="WP_011801640.1">
    <property type="nucleotide sequence ID" value="NC_008781.1"/>
</dbReference>
<organism evidence="2 3">
    <name type="scientific">Polaromonas naphthalenivorans (strain CJ2)</name>
    <dbReference type="NCBI Taxonomy" id="365044"/>
    <lineage>
        <taxon>Bacteria</taxon>
        <taxon>Pseudomonadati</taxon>
        <taxon>Pseudomonadota</taxon>
        <taxon>Betaproteobacteria</taxon>
        <taxon>Burkholderiales</taxon>
        <taxon>Comamonadaceae</taxon>
        <taxon>Polaromonas</taxon>
    </lineage>
</organism>
<accession>A1VPI4</accession>
<keyword evidence="3" id="KW-1185">Reference proteome</keyword>
<feature type="region of interest" description="Disordered" evidence="1">
    <location>
        <begin position="509"/>
        <end position="529"/>
    </location>
</feature>
<dbReference type="GO" id="GO:0019068">
    <property type="term" value="P:virion assembly"/>
    <property type="evidence" value="ECO:0007669"/>
    <property type="project" value="InterPro"/>
</dbReference>
<name>A1VPI4_POLNA</name>
<gene>
    <name evidence="2" type="ordered locus">Pnap_2254</name>
</gene>
<dbReference type="EMBL" id="CP000529">
    <property type="protein sequence ID" value="ABM37562.1"/>
    <property type="molecule type" value="Genomic_DNA"/>
</dbReference>
<dbReference type="NCBIfam" id="TIGR01539">
    <property type="entry name" value="portal_lambda"/>
    <property type="match status" value="1"/>
</dbReference>
<dbReference type="Pfam" id="PF05136">
    <property type="entry name" value="Phage_portal_2"/>
    <property type="match status" value="1"/>
</dbReference>
<dbReference type="InterPro" id="IPR006429">
    <property type="entry name" value="Phage_lambda_portal"/>
</dbReference>
<protein>
    <submittedName>
        <fullName evidence="2">Phage portal protein, lambda family</fullName>
    </submittedName>
</protein>
<dbReference type="STRING" id="365044.Pnap_2254"/>
<dbReference type="Proteomes" id="UP000000644">
    <property type="component" value="Chromosome"/>
</dbReference>
<evidence type="ECO:0000313" key="2">
    <source>
        <dbReference type="EMBL" id="ABM37562.1"/>
    </source>
</evidence>
<dbReference type="OrthoDB" id="622132at2"/>
<dbReference type="KEGG" id="pna:Pnap_2254"/>
<reference evidence="3" key="1">
    <citation type="journal article" date="2009" name="Environ. Microbiol.">
        <title>The genome of Polaromonas naphthalenivorans strain CJ2, isolated from coal tar-contaminated sediment, reveals physiological and metabolic versatility and evolution through extensive horizontal gene transfer.</title>
        <authorList>
            <person name="Yagi J.M."/>
            <person name="Sims D."/>
            <person name="Brettin T."/>
            <person name="Bruce D."/>
            <person name="Madsen E.L."/>
        </authorList>
    </citation>
    <scope>NUCLEOTIDE SEQUENCE [LARGE SCALE GENOMIC DNA]</scope>
    <source>
        <strain evidence="3">CJ2</strain>
    </source>
</reference>
<sequence length="529" mass="58633">MKLLQTIGSAFDRVVSVTDPVKAVQRAQARRVFAIYEAAKPTKQRQKQKANQSPSTLVGTSATALRAHARFLERNHDLSRGALRTLVNNVVGPNGIGIEPQPRRKDGTIHKEYAAALREARRDWQRCPEVTHRHSDAQMQRLVAKTWLRDGEAFTQTLMGRVPGLDHGTKVPFSLEMFEPDMVPLDYDDPGKFIRQGMEFNAWGRCRAYWVYKSDPREQLSWLNSTSALKRISADNVLHLAQMDRIGQARGISEFASVITRGEDLKEYEESERIAAKVAASMTAYVKRLASTETGYTGEGLEKDENGHVKPRDLYMEPGMIIDDLVAGEEIGMINSNRPNPNLIGWRAGQLRAFAAGIGTSYSSLSRDYNGTYSAQRQELVEQWVNYSVLADDFAAAFVQPAYDQFVIAAHLSGVVPIPLDVKPGTENDCLLVGQSMPWINPMHEAAAWEKLVQAGFASEVEVIRKRGANPNDVLEQIAAFRDSAKEKNLAFSSNAATKQTTVSVSAVPTELQQEAADNAQGKNDKTAD</sequence>
<dbReference type="eggNOG" id="COG5511">
    <property type="taxonomic scope" value="Bacteria"/>
</dbReference>
<dbReference type="HOGENOM" id="CLU_027870_1_1_4"/>
<dbReference type="AlphaFoldDB" id="A1VPI4"/>
<proteinExistence type="predicted"/>
<evidence type="ECO:0000313" key="3">
    <source>
        <dbReference type="Proteomes" id="UP000000644"/>
    </source>
</evidence>